<evidence type="ECO:0000256" key="5">
    <source>
        <dbReference type="SAM" id="MobiDB-lite"/>
    </source>
</evidence>
<dbReference type="Proteomes" id="UP000190744">
    <property type="component" value="Unassembled WGS sequence"/>
</dbReference>
<dbReference type="GO" id="GO:0006412">
    <property type="term" value="P:translation"/>
    <property type="evidence" value="ECO:0007669"/>
    <property type="project" value="InterPro"/>
</dbReference>
<proteinExistence type="inferred from homology"/>
<name>A0A1S9RTV2_PENBI</name>
<evidence type="ECO:0008006" key="8">
    <source>
        <dbReference type="Google" id="ProtNLM"/>
    </source>
</evidence>
<evidence type="ECO:0000256" key="2">
    <source>
        <dbReference type="ARBA" id="ARBA00022980"/>
    </source>
</evidence>
<evidence type="ECO:0000313" key="6">
    <source>
        <dbReference type="EMBL" id="OOQ88806.1"/>
    </source>
</evidence>
<keyword evidence="2 4" id="KW-0689">Ribosomal protein</keyword>
<evidence type="ECO:0000256" key="3">
    <source>
        <dbReference type="ARBA" id="ARBA00023274"/>
    </source>
</evidence>
<evidence type="ECO:0000313" key="7">
    <source>
        <dbReference type="Proteomes" id="UP000190744"/>
    </source>
</evidence>
<dbReference type="GO" id="GO:0003735">
    <property type="term" value="F:structural constituent of ribosome"/>
    <property type="evidence" value="ECO:0007669"/>
    <property type="project" value="InterPro"/>
</dbReference>
<dbReference type="AlphaFoldDB" id="A0A1S9RTV2"/>
<dbReference type="SUPFAM" id="SSF55144">
    <property type="entry name" value="LigT-like"/>
    <property type="match status" value="1"/>
</dbReference>
<feature type="region of interest" description="Disordered" evidence="5">
    <location>
        <begin position="420"/>
        <end position="451"/>
    </location>
</feature>
<comment type="similarity">
    <text evidence="1 4">Belongs to the eukaryotic ribosomal protein eL42 family.</text>
</comment>
<dbReference type="EMBL" id="LJBN01000117">
    <property type="protein sequence ID" value="OOQ88806.1"/>
    <property type="molecule type" value="Genomic_DNA"/>
</dbReference>
<evidence type="ECO:0000256" key="4">
    <source>
        <dbReference type="RuleBase" id="RU000666"/>
    </source>
</evidence>
<protein>
    <recommendedName>
        <fullName evidence="8">60S ribosomal protein L44</fullName>
    </recommendedName>
</protein>
<comment type="caution">
    <text evidence="6">The sequence shown here is derived from an EMBL/GenBank/DDBJ whole genome shotgun (WGS) entry which is preliminary data.</text>
</comment>
<dbReference type="InterPro" id="IPR011332">
    <property type="entry name" value="Ribosomal_zn-bd"/>
</dbReference>
<dbReference type="InterPro" id="IPR000552">
    <property type="entry name" value="Ribosomal_eL44"/>
</dbReference>
<reference evidence="7" key="1">
    <citation type="submission" date="2015-09" db="EMBL/GenBank/DDBJ databases">
        <authorList>
            <person name="Fill T.P."/>
            <person name="Baretta J.F."/>
            <person name="de Almeida L.G."/>
            <person name="Rocha M."/>
            <person name="de Souza D.H."/>
            <person name="Malavazi I."/>
            <person name="Cerdeira L.T."/>
            <person name="Hong H."/>
            <person name="Samborskyy M."/>
            <person name="de Vasconcelos A.T."/>
            <person name="Leadlay P."/>
            <person name="Rodrigues-Filho E."/>
        </authorList>
    </citation>
    <scope>NUCLEOTIDE SEQUENCE [LARGE SCALE GENOMIC DNA]</scope>
    <source>
        <strain evidence="7">LaBioMMi 136</strain>
    </source>
</reference>
<dbReference type="GO" id="GO:1990904">
    <property type="term" value="C:ribonucleoprotein complex"/>
    <property type="evidence" value="ECO:0007669"/>
    <property type="project" value="UniProtKB-KW"/>
</dbReference>
<dbReference type="SUPFAM" id="SSF57829">
    <property type="entry name" value="Zn-binding ribosomal proteins"/>
    <property type="match status" value="1"/>
</dbReference>
<dbReference type="Gene3D" id="3.10.450.80">
    <property type="match status" value="1"/>
</dbReference>
<dbReference type="FunFam" id="3.10.450.80:FF:000001">
    <property type="entry name" value="60S ribosomal protein L44"/>
    <property type="match status" value="1"/>
</dbReference>
<gene>
    <name evidence="6" type="ORF">PEBR_11532</name>
</gene>
<sequence length="561" mass="64120">MTIETHHRSARIQSNVFKQLILECGNDTGKLQQAFEKHRSARNEKFKELILDPTFQTWQFDEILHRVLEAKRGLTQYVDPRNNLSLWSRPPRHIQQLVREIQQIIAPIAGPCLWLTPADHLHMTTLEILPARTLAEVNEFERFLKENAHLQDIVNYTLTHRARLVRPILSYDTSALALSFVPAVDDADIEVDEGYSYQHLRSDLYDIVTQSGCPLEARYTVPSAHVTIARFVRPVGRSENQPEEPGSCRKQAHELVATIEDINQELRSNDWKRFGNPSRGEWTVGQEQGLELMKGRSWALSERNPTTTLVRWFFSDKRHPTTTTSLSGNPVKMPILNTNTARWRGRNLEISTSRAQARLTSPSHSRTGFLELALVKHMNLRDCSNFEISDPTDTSKPALAYFFTFARTIAHEYLLRTGQHSQNPPDLLQGPGVPQAHPAQGHPVQGWQGERPILSARFSRRRSKPRPPSTKLQYQKNEKLICESMYQASLYAQGKRRYDRKQSGYGGQTKPVFHKKAKTTKKVVLRLECTACKAKKQLALKRCKHFELGGDKKTKGAALVF</sequence>
<dbReference type="PROSITE" id="PS01172">
    <property type="entry name" value="RIBOSOMAL_L44E"/>
    <property type="match status" value="1"/>
</dbReference>
<dbReference type="InterPro" id="IPR053708">
    <property type="entry name" value="Ribosomal_LSU_eL42"/>
</dbReference>
<dbReference type="InterPro" id="IPR009097">
    <property type="entry name" value="Cyclic_Pdiesterase"/>
</dbReference>
<keyword evidence="3 4" id="KW-0687">Ribonucleoprotein</keyword>
<dbReference type="GO" id="GO:0005840">
    <property type="term" value="C:ribosome"/>
    <property type="evidence" value="ECO:0007669"/>
    <property type="project" value="UniProtKB-KW"/>
</dbReference>
<dbReference type="PANTHER" id="PTHR10369">
    <property type="entry name" value="60S RIBOSOMAL PROTEIN L36A/L44"/>
    <property type="match status" value="1"/>
</dbReference>
<accession>A0A1S9RTV2</accession>
<evidence type="ECO:0000256" key="1">
    <source>
        <dbReference type="ARBA" id="ARBA00009364"/>
    </source>
</evidence>
<dbReference type="Pfam" id="PF00935">
    <property type="entry name" value="Ribosomal_L44"/>
    <property type="match status" value="1"/>
</dbReference>
<organism evidence="6 7">
    <name type="scientific">Penicillium brasilianum</name>
    <dbReference type="NCBI Taxonomy" id="104259"/>
    <lineage>
        <taxon>Eukaryota</taxon>
        <taxon>Fungi</taxon>
        <taxon>Dikarya</taxon>
        <taxon>Ascomycota</taxon>
        <taxon>Pezizomycotina</taxon>
        <taxon>Eurotiomycetes</taxon>
        <taxon>Eurotiomycetidae</taxon>
        <taxon>Eurotiales</taxon>
        <taxon>Aspergillaceae</taxon>
        <taxon>Penicillium</taxon>
    </lineage>
</organism>